<dbReference type="AlphaFoldDB" id="A0A8J7VUJ9"/>
<evidence type="ECO:0000256" key="1">
    <source>
        <dbReference type="SAM" id="Phobius"/>
    </source>
</evidence>
<dbReference type="Proteomes" id="UP000675747">
    <property type="component" value="Unassembled WGS sequence"/>
</dbReference>
<keyword evidence="1" id="KW-0472">Membrane</keyword>
<evidence type="ECO:0000313" key="3">
    <source>
        <dbReference type="EMBL" id="MBS7458946.1"/>
    </source>
</evidence>
<feature type="transmembrane region" description="Helical" evidence="1">
    <location>
        <begin position="41"/>
        <end position="60"/>
    </location>
</feature>
<name>A0A8J7VUJ9_9GAMM</name>
<comment type="caution">
    <text evidence="2">The sequence shown here is derived from an EMBL/GenBank/DDBJ whole genome shotgun (WGS) entry which is preliminary data.</text>
</comment>
<accession>A0A8J7VUJ9</accession>
<evidence type="ECO:0000313" key="4">
    <source>
        <dbReference type="Proteomes" id="UP000675747"/>
    </source>
</evidence>
<reference evidence="2" key="2">
    <citation type="submission" date="2021-04" db="EMBL/GenBank/DDBJ databases">
        <authorList>
            <person name="Karlyshev A.V."/>
        </authorList>
    </citation>
    <scope>NUCLEOTIDE SEQUENCE</scope>
    <source>
        <strain evidence="2">LMG 29479</strain>
    </source>
</reference>
<reference evidence="3 4" key="1">
    <citation type="journal article" date="2021" name="Microbiol. Resour. Announc.">
        <title>Draft Genome Sequence of Coralloluteibacterium stylophorae LMG 29479T.</title>
        <authorList>
            <person name="Karlyshev A.V."/>
            <person name="Kudryashova E.B."/>
            <person name="Ariskina E.V."/>
            <person name="Conroy A.P."/>
            <person name="Abidueva E.Y."/>
        </authorList>
    </citation>
    <scope>NUCLEOTIDE SEQUENCE [LARGE SCALE GENOMIC DNA]</scope>
    <source>
        <strain evidence="3 4">LMG 29479</strain>
    </source>
</reference>
<dbReference type="RefSeq" id="WP_211926140.1">
    <property type="nucleotide sequence ID" value="NZ_JAGQFT020000017.1"/>
</dbReference>
<keyword evidence="1" id="KW-1133">Transmembrane helix</keyword>
<keyword evidence="1" id="KW-0812">Transmembrane</keyword>
<sequence length="144" mass="15435">MHDDIDPGIRRYLAGLPDPQAPERLAGRILAVRGARRRRRALGAALATAACMVTAIALLLPRSDVGHERQLAGRPVVSSPPAARLAQERAAAAEVRAIDRALQAAYARGAHEDELAGLWEARAVQLELLAAAGDQHRAPRPLRI</sequence>
<dbReference type="EMBL" id="JAGQFT010000038">
    <property type="protein sequence ID" value="MBR0562198.1"/>
    <property type="molecule type" value="Genomic_DNA"/>
</dbReference>
<organism evidence="2">
    <name type="scientific">Coralloluteibacterium stylophorae</name>
    <dbReference type="NCBI Taxonomy" id="1776034"/>
    <lineage>
        <taxon>Bacteria</taxon>
        <taxon>Pseudomonadati</taxon>
        <taxon>Pseudomonadota</taxon>
        <taxon>Gammaproteobacteria</taxon>
        <taxon>Lysobacterales</taxon>
        <taxon>Lysobacteraceae</taxon>
        <taxon>Coralloluteibacterium</taxon>
    </lineage>
</organism>
<dbReference type="EMBL" id="JAGQFT020000017">
    <property type="protein sequence ID" value="MBS7458946.1"/>
    <property type="molecule type" value="Genomic_DNA"/>
</dbReference>
<protein>
    <submittedName>
        <fullName evidence="2">Uncharacterized protein</fullName>
    </submittedName>
</protein>
<proteinExistence type="predicted"/>
<keyword evidence="4" id="KW-1185">Reference proteome</keyword>
<evidence type="ECO:0000313" key="2">
    <source>
        <dbReference type="EMBL" id="MBR0562198.1"/>
    </source>
</evidence>
<gene>
    <name evidence="3" type="ORF">KB893_017575</name>
    <name evidence="2" type="ORF">KB893_06665</name>
</gene>